<dbReference type="HAMAP" id="MF_00733">
    <property type="entry name" value="RocA"/>
    <property type="match status" value="1"/>
</dbReference>
<evidence type="ECO:0000256" key="1">
    <source>
        <dbReference type="ARBA" id="ARBA00004786"/>
    </source>
</evidence>
<dbReference type="InterPro" id="IPR047597">
    <property type="entry name" value="RocA_bacillales"/>
</dbReference>
<keyword evidence="3 6" id="KW-0520">NAD</keyword>
<evidence type="ECO:0000256" key="6">
    <source>
        <dbReference type="HAMAP-Rule" id="MF_00733"/>
    </source>
</evidence>
<evidence type="ECO:0000256" key="2">
    <source>
        <dbReference type="ARBA" id="ARBA00023002"/>
    </source>
</evidence>
<dbReference type="EC" id="1.2.1.88" evidence="6"/>
<dbReference type="PROSITE" id="PS00687">
    <property type="entry name" value="ALDEHYDE_DEHYDR_GLU"/>
    <property type="match status" value="1"/>
</dbReference>
<dbReference type="PANTHER" id="PTHR42862">
    <property type="entry name" value="DELTA-1-PYRROLINE-5-CARBOXYLATE DEHYDROGENASE 1, ISOFORM A-RELATED"/>
    <property type="match status" value="1"/>
</dbReference>
<dbReference type="Proteomes" id="UP000003093">
    <property type="component" value="Unassembled WGS sequence"/>
</dbReference>
<evidence type="ECO:0000256" key="5">
    <source>
        <dbReference type="ARBA" id="ARBA00061617"/>
    </source>
</evidence>
<comment type="similarity">
    <text evidence="5 6">Belongs to the aldehyde dehydrogenase family. RocA subfamily.</text>
</comment>
<evidence type="ECO:0000259" key="8">
    <source>
        <dbReference type="Pfam" id="PF00171"/>
    </source>
</evidence>
<feature type="active site" evidence="6">
    <location>
        <position position="322"/>
    </location>
</feature>
<feature type="domain" description="Aldehyde dehydrogenase" evidence="8">
    <location>
        <begin position="52"/>
        <end position="512"/>
    </location>
</feature>
<dbReference type="CDD" id="cd07124">
    <property type="entry name" value="ALDH_PutA-P5CDH-RocA"/>
    <property type="match status" value="1"/>
</dbReference>
<dbReference type="AlphaFoldDB" id="A0ABC9Q228"/>
<dbReference type="InterPro" id="IPR016163">
    <property type="entry name" value="Ald_DH_C"/>
</dbReference>
<evidence type="ECO:0000313" key="9">
    <source>
        <dbReference type="EMBL" id="EIA14793.1"/>
    </source>
</evidence>
<comment type="catalytic activity">
    <reaction evidence="4 6">
        <text>L-glutamate 5-semialdehyde + NAD(+) + H2O = L-glutamate + NADH + 2 H(+)</text>
        <dbReference type="Rhea" id="RHEA:30235"/>
        <dbReference type="ChEBI" id="CHEBI:15377"/>
        <dbReference type="ChEBI" id="CHEBI:15378"/>
        <dbReference type="ChEBI" id="CHEBI:29985"/>
        <dbReference type="ChEBI" id="CHEBI:57540"/>
        <dbReference type="ChEBI" id="CHEBI:57945"/>
        <dbReference type="ChEBI" id="CHEBI:58066"/>
        <dbReference type="EC" id="1.2.1.88"/>
    </reaction>
</comment>
<feature type="active site" evidence="6 7">
    <location>
        <position position="288"/>
    </location>
</feature>
<dbReference type="InterPro" id="IPR016161">
    <property type="entry name" value="Ald_DH/histidinol_DH"/>
</dbReference>
<reference evidence="9 10" key="1">
    <citation type="journal article" date="2012" name="MBio">
        <title>Identification of a highly transmissible animal-independent Staphylococcus aureus ST398 clone with distinct genomic and cell adhesion properties.</title>
        <authorList>
            <person name="Uhlemann A.C."/>
            <person name="Porcella S.F."/>
            <person name="Trivedi S."/>
            <person name="Sullivan S.B."/>
            <person name="Hafer C."/>
            <person name="Kennedy A.D."/>
            <person name="Barbian K.D."/>
            <person name="McCarthy A.J."/>
            <person name="Street C."/>
            <person name="Hirschberg D.L."/>
            <person name="Lipkin W.I."/>
            <person name="Lindsay J.A."/>
            <person name="DeLeo F.R."/>
            <person name="Lowy F.D."/>
        </authorList>
    </citation>
    <scope>NUCLEOTIDE SEQUENCE [LARGE SCALE GENOMIC DNA]</scope>
    <source>
        <strain evidence="9 10">DR10</strain>
    </source>
</reference>
<dbReference type="InterPro" id="IPR029510">
    <property type="entry name" value="Ald_DH_CS_GLU"/>
</dbReference>
<keyword evidence="2 6" id="KW-0560">Oxidoreductase</keyword>
<dbReference type="Gene3D" id="3.40.309.10">
    <property type="entry name" value="Aldehyde Dehydrogenase, Chain A, domain 2"/>
    <property type="match status" value="1"/>
</dbReference>
<dbReference type="PANTHER" id="PTHR42862:SF1">
    <property type="entry name" value="DELTA-1-PYRROLINE-5-CARBOXYLATE DEHYDROGENASE 2, ISOFORM A-RELATED"/>
    <property type="match status" value="1"/>
</dbReference>
<evidence type="ECO:0000256" key="4">
    <source>
        <dbReference type="ARBA" id="ARBA00048142"/>
    </source>
</evidence>
<dbReference type="GO" id="GO:0004657">
    <property type="term" value="F:proline dehydrogenase activity"/>
    <property type="evidence" value="ECO:0007669"/>
    <property type="project" value="UniProtKB-ARBA"/>
</dbReference>
<evidence type="ECO:0000313" key="10">
    <source>
        <dbReference type="Proteomes" id="UP000003093"/>
    </source>
</evidence>
<dbReference type="NCBIfam" id="NF002852">
    <property type="entry name" value="PRK03137.1"/>
    <property type="match status" value="1"/>
</dbReference>
<gene>
    <name evidence="6" type="primary">rocA</name>
    <name evidence="9" type="ORF">ST398NM02_2605</name>
</gene>
<proteinExistence type="inferred from homology"/>
<dbReference type="InterPro" id="IPR005932">
    <property type="entry name" value="RocA"/>
</dbReference>
<evidence type="ECO:0000256" key="3">
    <source>
        <dbReference type="ARBA" id="ARBA00023027"/>
    </source>
</evidence>
<name>A0ABC9Q228_STAA5</name>
<dbReference type="EMBL" id="AIDT01000003">
    <property type="protein sequence ID" value="EIA14793.1"/>
    <property type="molecule type" value="Genomic_DNA"/>
</dbReference>
<dbReference type="GO" id="GO:0003842">
    <property type="term" value="F:L-glutamate gamma-semialdehyde dehydrogenase activity"/>
    <property type="evidence" value="ECO:0007669"/>
    <property type="project" value="UniProtKB-UniRule"/>
</dbReference>
<comment type="pathway">
    <text evidence="1 6">Amino-acid degradation; L-proline degradation into L-glutamate; L-glutamate from L-proline: step 2/2.</text>
</comment>
<dbReference type="FunFam" id="3.40.309.10:FF:000005">
    <property type="entry name" value="1-pyrroline-5-carboxylate dehydrogenase 1"/>
    <property type="match status" value="1"/>
</dbReference>
<dbReference type="InterPro" id="IPR015590">
    <property type="entry name" value="Aldehyde_DH_dom"/>
</dbReference>
<evidence type="ECO:0000256" key="7">
    <source>
        <dbReference type="PROSITE-ProRule" id="PRU10007"/>
    </source>
</evidence>
<dbReference type="PROSITE" id="PS00070">
    <property type="entry name" value="ALDEHYDE_DEHYDR_CYS"/>
    <property type="match status" value="1"/>
</dbReference>
<organism evidence="9 10">
    <name type="scientific">Staphylococcus aureus subsp. aureus DR10</name>
    <dbReference type="NCBI Taxonomy" id="1155079"/>
    <lineage>
        <taxon>Bacteria</taxon>
        <taxon>Bacillati</taxon>
        <taxon>Bacillota</taxon>
        <taxon>Bacilli</taxon>
        <taxon>Bacillales</taxon>
        <taxon>Staphylococcaceae</taxon>
        <taxon>Staphylococcus</taxon>
    </lineage>
</organism>
<dbReference type="Gene3D" id="3.40.605.10">
    <property type="entry name" value="Aldehyde Dehydrogenase, Chain A, domain 1"/>
    <property type="match status" value="1"/>
</dbReference>
<dbReference type="Pfam" id="PF00171">
    <property type="entry name" value="Aldedh"/>
    <property type="match status" value="1"/>
</dbReference>
<comment type="caution">
    <text evidence="9">The sequence shown here is derived from an EMBL/GenBank/DDBJ whole genome shotgun (WGS) entry which is preliminary data.</text>
</comment>
<dbReference type="NCBIfam" id="TIGR01237">
    <property type="entry name" value="D1pyr5carbox2"/>
    <property type="match status" value="1"/>
</dbReference>
<accession>A0ABC9Q228</accession>
<dbReference type="InterPro" id="IPR016162">
    <property type="entry name" value="Ald_DH_N"/>
</dbReference>
<dbReference type="InterPro" id="IPR050485">
    <property type="entry name" value="Proline_metab_enzyme"/>
</dbReference>
<sequence length="516" mass="57161">MYMVVEFKNEPGYDFSVQENVNMFKKALKDVEKELGQDIPLVINGEKIFKDDKIKSINPADTSQVIANASKATKQDVEDAFKAANEAYKSWKTWSANDRAELMLRVSAIIRRRKAEIAAIMVYEAGKPWDEAVGDAAEGIDFIEYYARSMMDLAQGKPVLDREGEHNKYFYKSIGTGVTIPPWNFPFAIMAGTTLAPVVAGNTVLLKPAEDTPYIAYKLMEILEEAGLPKGVVNFVPGDPKEIGDYLVDHKDTHFVTFTGSRATGTRIYERSAVVQEGQNFLKRVIAEMGGKDAIVVDENIDTDMAAEAIVTSAFGFSGQKCSACSRAIVHKDVYDEVLEKSIKLTKELTLGNTVDNTYMGPVINKKQFDKIKNYIEIGKEEGKLEQGGGTDDSKGYFVEPTIISGLKSKDRIMQEEIFGPVVGFVKVNDFDEAIEVANDTDYGLTGAVITNNREHWIKAVNEFDVGNLYLNRGCTSAVVGYHPFGGFKMSGTDAKTGSPDYLLHFLEQKVVSEMF</sequence>
<dbReference type="GO" id="GO:0006562">
    <property type="term" value="P:L-proline catabolic process"/>
    <property type="evidence" value="ECO:0007669"/>
    <property type="project" value="UniProtKB-UniRule"/>
</dbReference>
<dbReference type="SUPFAM" id="SSF53720">
    <property type="entry name" value="ALDH-like"/>
    <property type="match status" value="1"/>
</dbReference>
<dbReference type="GO" id="GO:0006537">
    <property type="term" value="P:glutamate biosynthetic process"/>
    <property type="evidence" value="ECO:0007669"/>
    <property type="project" value="UniProtKB-UniRule"/>
</dbReference>
<dbReference type="FunFam" id="3.40.605.10:FF:000045">
    <property type="entry name" value="1-pyrroline-5-carboxylate dehydrogenase 1"/>
    <property type="match status" value="1"/>
</dbReference>
<protein>
    <recommendedName>
        <fullName evidence="6">1-pyrroline-5-carboxylate dehydrogenase</fullName>
        <shortName evidence="6">P5C dehydrogenase</shortName>
        <ecNumber evidence="6">1.2.1.88</ecNumber>
    </recommendedName>
    <alternativeName>
        <fullName evidence="6">L-glutamate gamma-semialdehyde dehydrogenase</fullName>
    </alternativeName>
</protein>
<dbReference type="InterPro" id="IPR016160">
    <property type="entry name" value="Ald_DH_CS_CYS"/>
</dbReference>